<keyword evidence="1" id="KW-0472">Membrane</keyword>
<feature type="transmembrane region" description="Helical" evidence="1">
    <location>
        <begin position="248"/>
        <end position="268"/>
    </location>
</feature>
<dbReference type="InterPro" id="IPR029058">
    <property type="entry name" value="AB_hydrolase_fold"/>
</dbReference>
<dbReference type="Gene3D" id="3.40.50.1820">
    <property type="entry name" value="alpha/beta hydrolase"/>
    <property type="match status" value="1"/>
</dbReference>
<accession>A0A165HRA0</accession>
<dbReference type="InParanoid" id="A0A165HRA0"/>
<dbReference type="InterPro" id="IPR000073">
    <property type="entry name" value="AB_hydrolase_1"/>
</dbReference>
<organism evidence="3 4">
    <name type="scientific">Laetiporus sulphureus 93-53</name>
    <dbReference type="NCBI Taxonomy" id="1314785"/>
    <lineage>
        <taxon>Eukaryota</taxon>
        <taxon>Fungi</taxon>
        <taxon>Dikarya</taxon>
        <taxon>Basidiomycota</taxon>
        <taxon>Agaricomycotina</taxon>
        <taxon>Agaricomycetes</taxon>
        <taxon>Polyporales</taxon>
        <taxon>Laetiporus</taxon>
    </lineage>
</organism>
<dbReference type="RefSeq" id="XP_040769724.1">
    <property type="nucleotide sequence ID" value="XM_040910465.1"/>
</dbReference>
<dbReference type="Pfam" id="PF12697">
    <property type="entry name" value="Abhydrolase_6"/>
    <property type="match status" value="1"/>
</dbReference>
<sequence length="488" mass="56224">MGSELPLQADYIVVRVLIICLQLVAPLSVAYMLLSYYAGYWIFSKWLGWYALAEIAFYVFVYLPRQRLLQKPAILPPTPSSEQRRALFNKCLPDLCSANGPKGWLYVLHKPGVYISRENLVDVLLLHVFNARREDLRPEWKDELEEYISRVETTTGHKFEDKPGASGKGMMLTLDPVPMVHRPLIWYLNVALLDTCVSAVLLWKGFEHYEVHRLIPCFPPRASVLFSKPSPHPELGYWYRPHRSRSKLPVLFLHGVGMGLMPYVPFMLDIVAADPDIGILAIEYLSFSTRISKPILERQAMMDAIRQILDHHGLSEVVIAAHSYGTFVTTYMLRDPALSQRIAAMVLADPVALLAFRPDLSYNFAYRPPRRATEWLLWYFVCRDPDISRVVSRNMFLMDNSLWKDELDGRKVTVAIGGQDLLLDAKKAREYLTGEKGEDFRWQRDGAEVIYRTDIGHEEVLFTEGRRRPMVEALTKYVRMRERENAGK</sequence>
<dbReference type="EMBL" id="KV427606">
    <property type="protein sequence ID" value="KZT12076.1"/>
    <property type="molecule type" value="Genomic_DNA"/>
</dbReference>
<evidence type="ECO:0000313" key="3">
    <source>
        <dbReference type="EMBL" id="KZT12076.1"/>
    </source>
</evidence>
<feature type="domain" description="AB hydrolase-1" evidence="2">
    <location>
        <begin position="250"/>
        <end position="378"/>
    </location>
</feature>
<gene>
    <name evidence="3" type="ORF">LAESUDRAFT_733939</name>
</gene>
<dbReference type="OrthoDB" id="6431331at2759"/>
<evidence type="ECO:0000259" key="2">
    <source>
        <dbReference type="Pfam" id="PF12697"/>
    </source>
</evidence>
<feature type="transmembrane region" description="Helical" evidence="1">
    <location>
        <begin position="12"/>
        <end position="34"/>
    </location>
</feature>
<feature type="transmembrane region" description="Helical" evidence="1">
    <location>
        <begin position="46"/>
        <end position="63"/>
    </location>
</feature>
<keyword evidence="1" id="KW-0812">Transmembrane</keyword>
<dbReference type="GeneID" id="63827494"/>
<dbReference type="Proteomes" id="UP000076871">
    <property type="component" value="Unassembled WGS sequence"/>
</dbReference>
<name>A0A165HRA0_9APHY</name>
<dbReference type="PANTHER" id="PTHR37471:SF1">
    <property type="entry name" value="AB HYDROLASE-1 DOMAIN-CONTAINING PROTEIN"/>
    <property type="match status" value="1"/>
</dbReference>
<protein>
    <recommendedName>
        <fullName evidence="2">AB hydrolase-1 domain-containing protein</fullName>
    </recommendedName>
</protein>
<proteinExistence type="predicted"/>
<dbReference type="SUPFAM" id="SSF53474">
    <property type="entry name" value="alpha/beta-Hydrolases"/>
    <property type="match status" value="1"/>
</dbReference>
<dbReference type="STRING" id="1314785.A0A165HRA0"/>
<evidence type="ECO:0000313" key="4">
    <source>
        <dbReference type="Proteomes" id="UP000076871"/>
    </source>
</evidence>
<keyword evidence="4" id="KW-1185">Reference proteome</keyword>
<dbReference type="AlphaFoldDB" id="A0A165HRA0"/>
<evidence type="ECO:0000256" key="1">
    <source>
        <dbReference type="SAM" id="Phobius"/>
    </source>
</evidence>
<dbReference type="PANTHER" id="PTHR37471">
    <property type="entry name" value="UNNAMED PRODUCT"/>
    <property type="match status" value="1"/>
</dbReference>
<keyword evidence="1" id="KW-1133">Transmembrane helix</keyword>
<reference evidence="3 4" key="1">
    <citation type="journal article" date="2016" name="Mol. Biol. Evol.">
        <title>Comparative Genomics of Early-Diverging Mushroom-Forming Fungi Provides Insights into the Origins of Lignocellulose Decay Capabilities.</title>
        <authorList>
            <person name="Nagy L.G."/>
            <person name="Riley R."/>
            <person name="Tritt A."/>
            <person name="Adam C."/>
            <person name="Daum C."/>
            <person name="Floudas D."/>
            <person name="Sun H."/>
            <person name="Yadav J.S."/>
            <person name="Pangilinan J."/>
            <person name="Larsson K.H."/>
            <person name="Matsuura K."/>
            <person name="Barry K."/>
            <person name="Labutti K."/>
            <person name="Kuo R."/>
            <person name="Ohm R.A."/>
            <person name="Bhattacharya S.S."/>
            <person name="Shirouzu T."/>
            <person name="Yoshinaga Y."/>
            <person name="Martin F.M."/>
            <person name="Grigoriev I.V."/>
            <person name="Hibbett D.S."/>
        </authorList>
    </citation>
    <scope>NUCLEOTIDE SEQUENCE [LARGE SCALE GENOMIC DNA]</scope>
    <source>
        <strain evidence="3 4">93-53</strain>
    </source>
</reference>